<keyword evidence="2" id="KW-1185">Reference proteome</keyword>
<dbReference type="Proteomes" id="UP001152888">
    <property type="component" value="Unassembled WGS sequence"/>
</dbReference>
<evidence type="ECO:0000313" key="2">
    <source>
        <dbReference type="Proteomes" id="UP001152888"/>
    </source>
</evidence>
<evidence type="ECO:0000313" key="1">
    <source>
        <dbReference type="EMBL" id="CAH1987721.1"/>
    </source>
</evidence>
<gene>
    <name evidence="1" type="ORF">ACAOBT_LOCUS18016</name>
</gene>
<organism evidence="1 2">
    <name type="scientific">Acanthoscelides obtectus</name>
    <name type="common">Bean weevil</name>
    <name type="synonym">Bruchus obtectus</name>
    <dbReference type="NCBI Taxonomy" id="200917"/>
    <lineage>
        <taxon>Eukaryota</taxon>
        <taxon>Metazoa</taxon>
        <taxon>Ecdysozoa</taxon>
        <taxon>Arthropoda</taxon>
        <taxon>Hexapoda</taxon>
        <taxon>Insecta</taxon>
        <taxon>Pterygota</taxon>
        <taxon>Neoptera</taxon>
        <taxon>Endopterygota</taxon>
        <taxon>Coleoptera</taxon>
        <taxon>Polyphaga</taxon>
        <taxon>Cucujiformia</taxon>
        <taxon>Chrysomeloidea</taxon>
        <taxon>Chrysomelidae</taxon>
        <taxon>Bruchinae</taxon>
        <taxon>Bruchini</taxon>
        <taxon>Acanthoscelides</taxon>
    </lineage>
</organism>
<accession>A0A9P0L2T8</accession>
<proteinExistence type="predicted"/>
<sequence>MDVSEAADL</sequence>
<comment type="caution">
    <text evidence="1">The sequence shown here is derived from an EMBL/GenBank/DDBJ whole genome shotgun (WGS) entry which is preliminary data.</text>
</comment>
<dbReference type="EMBL" id="CAKOFQ010007024">
    <property type="protein sequence ID" value="CAH1987721.1"/>
    <property type="molecule type" value="Genomic_DNA"/>
</dbReference>
<protein>
    <submittedName>
        <fullName evidence="1">Uncharacterized protein</fullName>
    </submittedName>
</protein>
<name>A0A9P0L2T8_ACAOB</name>
<reference evidence="1" key="1">
    <citation type="submission" date="2022-03" db="EMBL/GenBank/DDBJ databases">
        <authorList>
            <person name="Sayadi A."/>
        </authorList>
    </citation>
    <scope>NUCLEOTIDE SEQUENCE</scope>
</reference>